<evidence type="ECO:0000313" key="2">
    <source>
        <dbReference type="EMBL" id="CAF9931449.1"/>
    </source>
</evidence>
<feature type="compositionally biased region" description="Low complexity" evidence="1">
    <location>
        <begin position="127"/>
        <end position="140"/>
    </location>
</feature>
<evidence type="ECO:0000256" key="1">
    <source>
        <dbReference type="SAM" id="MobiDB-lite"/>
    </source>
</evidence>
<protein>
    <submittedName>
        <fullName evidence="2">Uncharacterized protein</fullName>
    </submittedName>
</protein>
<feature type="region of interest" description="Disordered" evidence="1">
    <location>
        <begin position="294"/>
        <end position="397"/>
    </location>
</feature>
<feature type="compositionally biased region" description="Low complexity" evidence="1">
    <location>
        <begin position="612"/>
        <end position="625"/>
    </location>
</feature>
<dbReference type="Proteomes" id="UP000664521">
    <property type="component" value="Unassembled WGS sequence"/>
</dbReference>
<feature type="region of interest" description="Disordered" evidence="1">
    <location>
        <begin position="39"/>
        <end position="204"/>
    </location>
</feature>
<gene>
    <name evidence="2" type="ORF">HETSPECPRED_007873</name>
</gene>
<name>A0A8H3IXT4_9LECA</name>
<accession>A0A8H3IXT4</accession>
<dbReference type="EMBL" id="CAJPDS010000059">
    <property type="protein sequence ID" value="CAF9931449.1"/>
    <property type="molecule type" value="Genomic_DNA"/>
</dbReference>
<dbReference type="AlphaFoldDB" id="A0A8H3IXT4"/>
<organism evidence="2 3">
    <name type="scientific">Heterodermia speciosa</name>
    <dbReference type="NCBI Taxonomy" id="116794"/>
    <lineage>
        <taxon>Eukaryota</taxon>
        <taxon>Fungi</taxon>
        <taxon>Dikarya</taxon>
        <taxon>Ascomycota</taxon>
        <taxon>Pezizomycotina</taxon>
        <taxon>Lecanoromycetes</taxon>
        <taxon>OSLEUM clade</taxon>
        <taxon>Lecanoromycetidae</taxon>
        <taxon>Caliciales</taxon>
        <taxon>Physciaceae</taxon>
        <taxon>Heterodermia</taxon>
    </lineage>
</organism>
<feature type="compositionally biased region" description="Acidic residues" evidence="1">
    <location>
        <begin position="298"/>
        <end position="312"/>
    </location>
</feature>
<proteinExistence type="predicted"/>
<feature type="compositionally biased region" description="Basic and acidic residues" evidence="1">
    <location>
        <begin position="495"/>
        <end position="515"/>
    </location>
</feature>
<feature type="compositionally biased region" description="Acidic residues" evidence="1">
    <location>
        <begin position="516"/>
        <end position="558"/>
    </location>
</feature>
<keyword evidence="3" id="KW-1185">Reference proteome</keyword>
<reference evidence="2" key="1">
    <citation type="submission" date="2021-03" db="EMBL/GenBank/DDBJ databases">
        <authorList>
            <person name="Tagirdzhanova G."/>
        </authorList>
    </citation>
    <scope>NUCLEOTIDE SEQUENCE</scope>
</reference>
<comment type="caution">
    <text evidence="2">The sequence shown here is derived from an EMBL/GenBank/DDBJ whole genome shotgun (WGS) entry which is preliminary data.</text>
</comment>
<feature type="compositionally biased region" description="Polar residues" evidence="1">
    <location>
        <begin position="626"/>
        <end position="640"/>
    </location>
</feature>
<sequence>MPRNSNVIIRDQKVKDLDIIHLPQSWYNKDRPRNTKIVHTTSDLGRSPNNSELEGTNGGFTPLNPKSSIHITTEKPVPSSKSKAKAESTVKVVQGGKKDKTKTWGAMHDAKTVQDQVKAKAKDATQPSSSKAKITIKTTPPLKPKPKENPFVLTEAEPAYKFKSKPKHKPKAESPNPESGDEAESDDAASAEDSEHDINMKDLTNRNKTTVTKIVQALAYRQLATKGNRFEVTARFMLHELGLDAVGDDAPMQKLCIELLQSSMTRLKDILKDLGQNCVGTNKPSLVARVLKATYEDNSGDEEEGSSTEDDDESHKKASKTLATPPASPDDVNTGNKRARAVDDEQGVSTKRQKTVASDDGNESLPAEPKEDRVSTAEIGRAVRNTSTRRPKSKSKDEDNYFTFNSILDSRILFEGVHVPAHILDSALRVLTGCGGLQDASFVHDFRHRLPLYKLYREGKYKESARKCPEIFLVAQEFYEEREDDLEEAIKAAKKDDEEKKKEKEMAKKGKGHEEEPADQEMTDEEDSMEEGEIDENEAEKDADEVMSDASDEEDIDDLIMAPPRNEATATTNGEDQAKLYQKAEITTSYDEAEREKDEADDLRGKSLHPMSLASSPRSPKAPASTNTSPVSRSPPRTMS</sequence>
<feature type="compositionally biased region" description="Acidic residues" evidence="1">
    <location>
        <begin position="179"/>
        <end position="195"/>
    </location>
</feature>
<feature type="compositionally biased region" description="Polar residues" evidence="1">
    <location>
        <begin position="39"/>
        <end position="54"/>
    </location>
</feature>
<feature type="compositionally biased region" description="Low complexity" evidence="1">
    <location>
        <begin position="74"/>
        <end position="93"/>
    </location>
</feature>
<feature type="compositionally biased region" description="Basic and acidic residues" evidence="1">
    <location>
        <begin position="96"/>
        <end position="123"/>
    </location>
</feature>
<feature type="region of interest" description="Disordered" evidence="1">
    <location>
        <begin position="495"/>
        <end position="640"/>
    </location>
</feature>
<evidence type="ECO:0000313" key="3">
    <source>
        <dbReference type="Proteomes" id="UP000664521"/>
    </source>
</evidence>
<feature type="compositionally biased region" description="Basic and acidic residues" evidence="1">
    <location>
        <begin position="592"/>
        <end position="605"/>
    </location>
</feature>